<gene>
    <name evidence="2" type="ORF">NCTC9601_00054</name>
</gene>
<accession>A0A2X1Q2V7</accession>
<reference evidence="2 3" key="1">
    <citation type="submission" date="2018-06" db="EMBL/GenBank/DDBJ databases">
        <authorList>
            <consortium name="Pathogen Informatics"/>
            <person name="Doyle S."/>
        </authorList>
    </citation>
    <scope>NUCLEOTIDE SEQUENCE [LARGE SCALE GENOMIC DNA]</scope>
    <source>
        <strain evidence="2 3">NCTC9601</strain>
    </source>
</reference>
<organism evidence="2 3">
    <name type="scientific">Klebsiella pneumoniae</name>
    <dbReference type="NCBI Taxonomy" id="573"/>
    <lineage>
        <taxon>Bacteria</taxon>
        <taxon>Pseudomonadati</taxon>
        <taxon>Pseudomonadota</taxon>
        <taxon>Gammaproteobacteria</taxon>
        <taxon>Enterobacterales</taxon>
        <taxon>Enterobacteriaceae</taxon>
        <taxon>Klebsiella/Raoultella group</taxon>
        <taxon>Klebsiella</taxon>
        <taxon>Klebsiella pneumoniae complex</taxon>
    </lineage>
</organism>
<proteinExistence type="predicted"/>
<name>A0A2X1Q2V7_KLEPN</name>
<protein>
    <submittedName>
        <fullName evidence="2">Uncharacterized protein</fullName>
    </submittedName>
</protein>
<sequence>MMDLADTDRQIEPLIHQIDHPVSQIQFHPDRRPGLQEGGGQGRDHAGAERGGSAHPQGAGRRQPQPLDRAFGDGDLLHHPFRFVKIDSPGVGEALASGVTLQQTRRQLAFQLGDIFPNHHR</sequence>
<evidence type="ECO:0000313" key="3">
    <source>
        <dbReference type="Proteomes" id="UP000251123"/>
    </source>
</evidence>
<dbReference type="Proteomes" id="UP000251123">
    <property type="component" value="Unassembled WGS sequence"/>
</dbReference>
<feature type="region of interest" description="Disordered" evidence="1">
    <location>
        <begin position="16"/>
        <end position="74"/>
    </location>
</feature>
<evidence type="ECO:0000256" key="1">
    <source>
        <dbReference type="SAM" id="MobiDB-lite"/>
    </source>
</evidence>
<dbReference type="EMBL" id="UASN01000001">
    <property type="protein sequence ID" value="SPX50725.1"/>
    <property type="molecule type" value="Genomic_DNA"/>
</dbReference>
<evidence type="ECO:0000313" key="2">
    <source>
        <dbReference type="EMBL" id="SPX50725.1"/>
    </source>
</evidence>
<dbReference type="AlphaFoldDB" id="A0A2X1Q2V7"/>